<gene>
    <name evidence="2" type="ORF">G6F51_005197</name>
</gene>
<sequence length="107" mass="12174">MRVVSNTDQENASNYAMKGFAIGIAQWASVGLFASGLLYAFMPWYRKTQTVNKFYIVMCFGLGGGAYKSDRYMVNFERRGRVQTLDEELKKRYDILYGGKASLENKA</sequence>
<comment type="caution">
    <text evidence="2">The sequence shown here is derived from an EMBL/GenBank/DDBJ whole genome shotgun (WGS) entry which is preliminary data.</text>
</comment>
<name>A0A9P6YF11_RHIOR</name>
<feature type="transmembrane region" description="Helical" evidence="1">
    <location>
        <begin position="20"/>
        <end position="41"/>
    </location>
</feature>
<organism evidence="2 3">
    <name type="scientific">Rhizopus oryzae</name>
    <name type="common">Mucormycosis agent</name>
    <name type="synonym">Rhizopus arrhizus var. delemar</name>
    <dbReference type="NCBI Taxonomy" id="64495"/>
    <lineage>
        <taxon>Eukaryota</taxon>
        <taxon>Fungi</taxon>
        <taxon>Fungi incertae sedis</taxon>
        <taxon>Mucoromycota</taxon>
        <taxon>Mucoromycotina</taxon>
        <taxon>Mucoromycetes</taxon>
        <taxon>Mucorales</taxon>
        <taxon>Mucorineae</taxon>
        <taxon>Rhizopodaceae</taxon>
        <taxon>Rhizopus</taxon>
    </lineage>
</organism>
<dbReference type="OrthoDB" id="2326382at2759"/>
<evidence type="ECO:0000256" key="1">
    <source>
        <dbReference type="SAM" id="Phobius"/>
    </source>
</evidence>
<dbReference type="Proteomes" id="UP000717996">
    <property type="component" value="Unassembled WGS sequence"/>
</dbReference>
<keyword evidence="1" id="KW-0472">Membrane</keyword>
<proteinExistence type="predicted"/>
<dbReference type="AlphaFoldDB" id="A0A9P6YF11"/>
<dbReference type="OMA" id="YMINFER"/>
<accession>A0A9P6YF11</accession>
<evidence type="ECO:0000313" key="2">
    <source>
        <dbReference type="EMBL" id="KAG1545890.1"/>
    </source>
</evidence>
<reference evidence="2" key="1">
    <citation type="journal article" date="2020" name="Microb. Genom.">
        <title>Genetic diversity of clinical and environmental Mucorales isolates obtained from an investigation of mucormycosis cases among solid organ transplant recipients.</title>
        <authorList>
            <person name="Nguyen M.H."/>
            <person name="Kaul D."/>
            <person name="Muto C."/>
            <person name="Cheng S.J."/>
            <person name="Richter R.A."/>
            <person name="Bruno V.M."/>
            <person name="Liu G."/>
            <person name="Beyhan S."/>
            <person name="Sundermann A.J."/>
            <person name="Mounaud S."/>
            <person name="Pasculle A.W."/>
            <person name="Nierman W.C."/>
            <person name="Driscoll E."/>
            <person name="Cumbie R."/>
            <person name="Clancy C.J."/>
            <person name="Dupont C.L."/>
        </authorList>
    </citation>
    <scope>NUCLEOTIDE SEQUENCE</scope>
    <source>
        <strain evidence="2">GL16</strain>
    </source>
</reference>
<keyword evidence="1" id="KW-1133">Transmembrane helix</keyword>
<dbReference type="EMBL" id="JAANIT010000621">
    <property type="protein sequence ID" value="KAG1545890.1"/>
    <property type="molecule type" value="Genomic_DNA"/>
</dbReference>
<protein>
    <submittedName>
        <fullName evidence="2">Uncharacterized protein</fullName>
    </submittedName>
</protein>
<keyword evidence="1" id="KW-0812">Transmembrane</keyword>
<evidence type="ECO:0000313" key="3">
    <source>
        <dbReference type="Proteomes" id="UP000717996"/>
    </source>
</evidence>